<evidence type="ECO:0000256" key="5">
    <source>
        <dbReference type="ARBA" id="ARBA00022833"/>
    </source>
</evidence>
<comment type="subcellular location">
    <subcellularLocation>
        <location evidence="1">Nucleus</location>
    </subcellularLocation>
</comment>
<reference evidence="10" key="1">
    <citation type="submission" date="2025-08" db="UniProtKB">
        <authorList>
            <consortium name="Ensembl"/>
        </authorList>
    </citation>
    <scope>IDENTIFICATION</scope>
</reference>
<sequence length="210" mass="24686">ICPREKTSLSLFSDQCESQLKVPLEQEPPIPHEDISENARESFRELDSFTVDESVSDILYDIRKKLHPIVLLRVSDSVDKRNTSYQCADCQYTAQNVDHLIEHHCHCHSELSFEFCKSCNTYLMKNEQRRNPVSCRFCGKNFSLLKLLKKHQRCHRGDRPYRCLECRKGFKQKAHLIGHKKIHQRRIQCTVCRKILPTIGELIQKHCLTH</sequence>
<keyword evidence="2" id="KW-0479">Metal-binding</keyword>
<evidence type="ECO:0000256" key="4">
    <source>
        <dbReference type="ARBA" id="ARBA00022771"/>
    </source>
</evidence>
<dbReference type="GO" id="GO:0006357">
    <property type="term" value="P:regulation of transcription by RNA polymerase II"/>
    <property type="evidence" value="ECO:0007669"/>
    <property type="project" value="TreeGrafter"/>
</dbReference>
<keyword evidence="7" id="KW-0539">Nucleus</keyword>
<dbReference type="PROSITE" id="PS50157">
    <property type="entry name" value="ZINC_FINGER_C2H2_2"/>
    <property type="match status" value="2"/>
</dbReference>
<keyword evidence="6" id="KW-0238">DNA-binding</keyword>
<evidence type="ECO:0000256" key="6">
    <source>
        <dbReference type="ARBA" id="ARBA00023125"/>
    </source>
</evidence>
<evidence type="ECO:0000313" key="10">
    <source>
        <dbReference type="Ensembl" id="ENSOSIP00000046080.1"/>
    </source>
</evidence>
<dbReference type="SUPFAM" id="SSF57667">
    <property type="entry name" value="beta-beta-alpha zinc fingers"/>
    <property type="match status" value="1"/>
</dbReference>
<evidence type="ECO:0000256" key="1">
    <source>
        <dbReference type="ARBA" id="ARBA00004123"/>
    </source>
</evidence>
<keyword evidence="4 8" id="KW-0863">Zinc-finger</keyword>
<evidence type="ECO:0000313" key="11">
    <source>
        <dbReference type="Proteomes" id="UP000694383"/>
    </source>
</evidence>
<dbReference type="Ensembl" id="ENSOSIT00000048446.1">
    <property type="protein sequence ID" value="ENSOSIP00000046080.1"/>
    <property type="gene ID" value="ENSOSIG00000021864.1"/>
</dbReference>
<evidence type="ECO:0000259" key="9">
    <source>
        <dbReference type="PROSITE" id="PS50157"/>
    </source>
</evidence>
<dbReference type="GeneTree" id="ENSGT00940000181435"/>
<evidence type="ECO:0000256" key="7">
    <source>
        <dbReference type="ARBA" id="ARBA00023242"/>
    </source>
</evidence>
<dbReference type="GO" id="GO:0003700">
    <property type="term" value="F:DNA-binding transcription factor activity"/>
    <property type="evidence" value="ECO:0007669"/>
    <property type="project" value="TreeGrafter"/>
</dbReference>
<dbReference type="InterPro" id="IPR036236">
    <property type="entry name" value="Znf_C2H2_sf"/>
</dbReference>
<dbReference type="InterPro" id="IPR013087">
    <property type="entry name" value="Znf_C2H2_type"/>
</dbReference>
<evidence type="ECO:0000256" key="2">
    <source>
        <dbReference type="ARBA" id="ARBA00022723"/>
    </source>
</evidence>
<dbReference type="PANTHER" id="PTHR24404">
    <property type="entry name" value="ZINC FINGER PROTEIN"/>
    <property type="match status" value="1"/>
</dbReference>
<dbReference type="Proteomes" id="UP000694383">
    <property type="component" value="Unplaced"/>
</dbReference>
<protein>
    <recommendedName>
        <fullName evidence="9">C2H2-type domain-containing protein</fullName>
    </recommendedName>
</protein>
<reference evidence="10" key="2">
    <citation type="submission" date="2025-09" db="UniProtKB">
        <authorList>
            <consortium name="Ensembl"/>
        </authorList>
    </citation>
    <scope>IDENTIFICATION</scope>
</reference>
<dbReference type="Gene3D" id="3.30.160.60">
    <property type="entry name" value="Classic Zinc Finger"/>
    <property type="match status" value="2"/>
</dbReference>
<dbReference type="PROSITE" id="PS00028">
    <property type="entry name" value="ZINC_FINGER_C2H2_1"/>
    <property type="match status" value="2"/>
</dbReference>
<dbReference type="GO" id="GO:0005634">
    <property type="term" value="C:nucleus"/>
    <property type="evidence" value="ECO:0007669"/>
    <property type="project" value="UniProtKB-SubCell"/>
</dbReference>
<proteinExistence type="predicted"/>
<evidence type="ECO:0000256" key="8">
    <source>
        <dbReference type="PROSITE-ProRule" id="PRU00042"/>
    </source>
</evidence>
<keyword evidence="5" id="KW-0862">Zinc</keyword>
<dbReference type="AlphaFoldDB" id="A0A8C7ZS44"/>
<evidence type="ECO:0000256" key="3">
    <source>
        <dbReference type="ARBA" id="ARBA00022737"/>
    </source>
</evidence>
<dbReference type="GO" id="GO:0008270">
    <property type="term" value="F:zinc ion binding"/>
    <property type="evidence" value="ECO:0007669"/>
    <property type="project" value="UniProtKB-KW"/>
</dbReference>
<keyword evidence="3" id="KW-0677">Repeat</keyword>
<dbReference type="PANTHER" id="PTHR24404:SF114">
    <property type="entry name" value="KLUMPFUSS, ISOFORM B-RELATED"/>
    <property type="match status" value="1"/>
</dbReference>
<dbReference type="InterPro" id="IPR050589">
    <property type="entry name" value="Ikaros_C2H2-ZF"/>
</dbReference>
<dbReference type="GO" id="GO:0000978">
    <property type="term" value="F:RNA polymerase II cis-regulatory region sequence-specific DNA binding"/>
    <property type="evidence" value="ECO:0007669"/>
    <property type="project" value="TreeGrafter"/>
</dbReference>
<feature type="domain" description="C2H2-type" evidence="9">
    <location>
        <begin position="133"/>
        <end position="160"/>
    </location>
</feature>
<organism evidence="10 11">
    <name type="scientific">Oryzias sinensis</name>
    <name type="common">Chinese medaka</name>
    <dbReference type="NCBI Taxonomy" id="183150"/>
    <lineage>
        <taxon>Eukaryota</taxon>
        <taxon>Metazoa</taxon>
        <taxon>Chordata</taxon>
        <taxon>Craniata</taxon>
        <taxon>Vertebrata</taxon>
        <taxon>Euteleostomi</taxon>
        <taxon>Actinopterygii</taxon>
        <taxon>Neopterygii</taxon>
        <taxon>Teleostei</taxon>
        <taxon>Neoteleostei</taxon>
        <taxon>Acanthomorphata</taxon>
        <taxon>Ovalentaria</taxon>
        <taxon>Atherinomorphae</taxon>
        <taxon>Beloniformes</taxon>
        <taxon>Adrianichthyidae</taxon>
        <taxon>Oryziinae</taxon>
        <taxon>Oryzias</taxon>
    </lineage>
</organism>
<dbReference type="FunFam" id="3.30.160.60:FF:002343">
    <property type="entry name" value="Zinc finger protein 33A"/>
    <property type="match status" value="1"/>
</dbReference>
<keyword evidence="11" id="KW-1185">Reference proteome</keyword>
<dbReference type="SMART" id="SM00355">
    <property type="entry name" value="ZnF_C2H2"/>
    <property type="match status" value="4"/>
</dbReference>
<feature type="domain" description="C2H2-type" evidence="9">
    <location>
        <begin position="161"/>
        <end position="188"/>
    </location>
</feature>
<accession>A0A8C7ZS44</accession>
<name>A0A8C7ZS44_9TELE</name>